<dbReference type="EC" id="2.7.1.67" evidence="7"/>
<dbReference type="GO" id="GO:0005886">
    <property type="term" value="C:plasma membrane"/>
    <property type="evidence" value="ECO:0007669"/>
    <property type="project" value="UniProtKB-SubCell"/>
</dbReference>
<evidence type="ECO:0000313" key="11">
    <source>
        <dbReference type="Proteomes" id="UP000613580"/>
    </source>
</evidence>
<dbReference type="PROSITE" id="PS50290">
    <property type="entry name" value="PI3_4_KINASE_3"/>
    <property type="match status" value="1"/>
</dbReference>
<comment type="subcellular location">
    <subcellularLocation>
        <location evidence="7">Cell membrane</location>
        <topology evidence="7">Peripheral membrane protein</topology>
    </subcellularLocation>
    <subcellularLocation>
        <location evidence="7">Vacuole membrane</location>
        <topology evidence="7">Peripheral membrane protein</topology>
    </subcellularLocation>
</comment>
<feature type="compositionally biased region" description="Basic residues" evidence="8">
    <location>
        <begin position="23"/>
        <end position="33"/>
    </location>
</feature>
<dbReference type="OrthoDB" id="3349449at2759"/>
<evidence type="ECO:0000259" key="9">
    <source>
        <dbReference type="PROSITE" id="PS50290"/>
    </source>
</evidence>
<keyword evidence="3 7" id="KW-0547">Nucleotide-binding</keyword>
<dbReference type="GO" id="GO:0046854">
    <property type="term" value="P:phosphatidylinositol phosphate biosynthetic process"/>
    <property type="evidence" value="ECO:0007669"/>
    <property type="project" value="UniProtKB-UniRule"/>
</dbReference>
<dbReference type="Proteomes" id="UP000613580">
    <property type="component" value="Unassembled WGS sequence"/>
</dbReference>
<protein>
    <recommendedName>
        <fullName evidence="7">Phosphatidylinositol 4-kinase</fullName>
        <ecNumber evidence="7">2.7.1.67</ecNumber>
    </recommendedName>
</protein>
<gene>
    <name evidence="10" type="ORF">HMN09_01369800</name>
</gene>
<evidence type="ECO:0000256" key="4">
    <source>
        <dbReference type="ARBA" id="ARBA00022777"/>
    </source>
</evidence>
<feature type="region of interest" description="Disordered" evidence="8">
    <location>
        <begin position="641"/>
        <end position="688"/>
    </location>
</feature>
<organism evidence="10 11">
    <name type="scientific">Mycena chlorophos</name>
    <name type="common">Agaric fungus</name>
    <name type="synonym">Agaricus chlorophos</name>
    <dbReference type="NCBI Taxonomy" id="658473"/>
    <lineage>
        <taxon>Eukaryota</taxon>
        <taxon>Fungi</taxon>
        <taxon>Dikarya</taxon>
        <taxon>Basidiomycota</taxon>
        <taxon>Agaricomycotina</taxon>
        <taxon>Agaricomycetes</taxon>
        <taxon>Agaricomycetidae</taxon>
        <taxon>Agaricales</taxon>
        <taxon>Marasmiineae</taxon>
        <taxon>Mycenaceae</taxon>
        <taxon>Mycena</taxon>
    </lineage>
</organism>
<dbReference type="Pfam" id="PF00454">
    <property type="entry name" value="PI3_PI4_kinase"/>
    <property type="match status" value="1"/>
</dbReference>
<dbReference type="GO" id="GO:0005802">
    <property type="term" value="C:trans-Golgi network"/>
    <property type="evidence" value="ECO:0007669"/>
    <property type="project" value="TreeGrafter"/>
</dbReference>
<feature type="compositionally biased region" description="Acidic residues" evidence="8">
    <location>
        <begin position="547"/>
        <end position="560"/>
    </location>
</feature>
<keyword evidence="1 7" id="KW-1003">Cell membrane</keyword>
<comment type="similarity">
    <text evidence="7">Belongs to the PI3/PI4-kinase family.</text>
</comment>
<dbReference type="PROSITE" id="PS00916">
    <property type="entry name" value="PI3_4_KINASE_2"/>
    <property type="match status" value="1"/>
</dbReference>
<keyword evidence="2 7" id="KW-0808">Transferase</keyword>
<dbReference type="InterPro" id="IPR018936">
    <property type="entry name" value="PI3/4_kinase_CS"/>
</dbReference>
<comment type="catalytic activity">
    <reaction evidence="7">
        <text>a 1,2-diacyl-sn-glycero-3-phospho-(1D-myo-inositol) + ATP = a 1,2-diacyl-sn-glycero-3-phospho-(1D-myo-inositol 4-phosphate) + ADP + H(+)</text>
        <dbReference type="Rhea" id="RHEA:19877"/>
        <dbReference type="ChEBI" id="CHEBI:15378"/>
        <dbReference type="ChEBI" id="CHEBI:30616"/>
        <dbReference type="ChEBI" id="CHEBI:57880"/>
        <dbReference type="ChEBI" id="CHEBI:58178"/>
        <dbReference type="ChEBI" id="CHEBI:456216"/>
        <dbReference type="EC" id="2.7.1.67"/>
    </reaction>
</comment>
<accession>A0A8H6VUF4</accession>
<feature type="region of interest" description="Disordered" evidence="8">
    <location>
        <begin position="547"/>
        <end position="597"/>
    </location>
</feature>
<evidence type="ECO:0000256" key="5">
    <source>
        <dbReference type="ARBA" id="ARBA00022840"/>
    </source>
</evidence>
<keyword evidence="5 7" id="KW-0067">ATP-binding</keyword>
<feature type="region of interest" description="Disordered" evidence="8">
    <location>
        <begin position="1"/>
        <end position="36"/>
    </location>
</feature>
<dbReference type="PANTHER" id="PTHR12865">
    <property type="entry name" value="PHOSPHATIDYLINOSITOL 4-KINASE TYPE-II"/>
    <property type="match status" value="1"/>
</dbReference>
<evidence type="ECO:0000256" key="1">
    <source>
        <dbReference type="ARBA" id="ARBA00022475"/>
    </source>
</evidence>
<evidence type="ECO:0000313" key="10">
    <source>
        <dbReference type="EMBL" id="KAF7288639.1"/>
    </source>
</evidence>
<dbReference type="GO" id="GO:0004430">
    <property type="term" value="F:1-phosphatidylinositol 4-kinase activity"/>
    <property type="evidence" value="ECO:0007669"/>
    <property type="project" value="UniProtKB-UniRule"/>
</dbReference>
<dbReference type="InterPro" id="IPR000403">
    <property type="entry name" value="PI3/4_kinase_cat_dom"/>
</dbReference>
<keyword evidence="11" id="KW-1185">Reference proteome</keyword>
<sequence>MSDRSGYAPLANHDDDDDEQTVPRHRPRGRRRMGSVSVDLTSIDNAFKLWTNAITSKFSSKPKQTGPSKKQILRSVFEPVGTPLAVSNPKTLDHRPAMTRDEFNSLTSSIRSAIAGGIHPKMIIKGSSGSYFARAKSEEGKIKVLAIFKPANEEPYGSLNPKTTKWIHRQLRFVIPFGRACLIPGLSYISEGTNVEALRRTIKLYLVAAAASLLDARLQLYIVPPTHLVSLSSPAFFYDWIDRNAAKNGKPLPEKIGSMQFFLSGYTDASEFLRKHPLPGRAIVDTFNDSTHRHGSFSRRVISALNVVCGKTGDADDEFDEFDYEEERVLYDATETTASRPFLWTSGLQESFREELEKLVILDYLMLNTDRGADNYMIKYCDGEHEKLVDVAPTQSTLPSLSSFTSTPAMGPSLSTTSFHGEDYTRKPHIHVAAIDNSLAFPHEHPKGWRTYTYGWLYLPVSVIGRPFSDKTRNHFLPLLTSKEWWEDTTYELEKLFRVDSGFHPNMFARQIAVMKGQAWNIVQSLLHEDEGPLELTRRGKMLVVDEEASAEDVEEEEEPVVSSRMSVASGPLPRRARSHSRSTDFPPPLNRVSTDRPVPFAAKFKRVHPGTKGIDVLEHLERLDAVEASLQRLGVESDVDDEVDVGESSSSAQQQPAVPTSPLLPSLSPPLETVPESANSSDAEEGDVAMLSKSVSYVQSGPKHTRWISHATAPPTPFIASADPTRIPVVERLESVTSSPMCSCW</sequence>
<proteinExistence type="inferred from homology"/>
<dbReference type="InterPro" id="IPR039756">
    <property type="entry name" value="Lsb6/PI4K2"/>
</dbReference>
<evidence type="ECO:0000256" key="2">
    <source>
        <dbReference type="ARBA" id="ARBA00022679"/>
    </source>
</evidence>
<dbReference type="GO" id="GO:0005524">
    <property type="term" value="F:ATP binding"/>
    <property type="evidence" value="ECO:0007669"/>
    <property type="project" value="UniProtKB-UniRule"/>
</dbReference>
<evidence type="ECO:0000256" key="7">
    <source>
        <dbReference type="RuleBase" id="RU367084"/>
    </source>
</evidence>
<dbReference type="GO" id="GO:0007032">
    <property type="term" value="P:endosome organization"/>
    <property type="evidence" value="ECO:0007669"/>
    <property type="project" value="TreeGrafter"/>
</dbReference>
<feature type="compositionally biased region" description="Low complexity" evidence="8">
    <location>
        <begin position="647"/>
        <end position="678"/>
    </location>
</feature>
<dbReference type="EMBL" id="JACAZE010000032">
    <property type="protein sequence ID" value="KAF7288639.1"/>
    <property type="molecule type" value="Genomic_DNA"/>
</dbReference>
<dbReference type="GO" id="GO:0005768">
    <property type="term" value="C:endosome"/>
    <property type="evidence" value="ECO:0007669"/>
    <property type="project" value="UniProtKB-UniRule"/>
</dbReference>
<dbReference type="PANTHER" id="PTHR12865:SF1">
    <property type="entry name" value="PHOSPHATIDYLINOSITOL 4-KINASE TYPE 2"/>
    <property type="match status" value="1"/>
</dbReference>
<evidence type="ECO:0000256" key="8">
    <source>
        <dbReference type="SAM" id="MobiDB-lite"/>
    </source>
</evidence>
<keyword evidence="4 7" id="KW-0418">Kinase</keyword>
<dbReference type="AlphaFoldDB" id="A0A8H6VUF4"/>
<name>A0A8H6VUF4_MYCCL</name>
<comment type="cofactor">
    <cofactor evidence="7">
        <name>Mg(2+)</name>
        <dbReference type="ChEBI" id="CHEBI:18420"/>
    </cofactor>
    <cofactor evidence="7">
        <name>Mn(2+)</name>
        <dbReference type="ChEBI" id="CHEBI:29035"/>
    </cofactor>
</comment>
<comment type="caution">
    <text evidence="10">The sequence shown here is derived from an EMBL/GenBank/DDBJ whole genome shotgun (WGS) entry which is preliminary data.</text>
</comment>
<keyword evidence="6" id="KW-0472">Membrane</keyword>
<dbReference type="GO" id="GO:0000329">
    <property type="term" value="C:fungal-type vacuole membrane"/>
    <property type="evidence" value="ECO:0007669"/>
    <property type="project" value="TreeGrafter"/>
</dbReference>
<feature type="domain" description="PI3K/PI4K catalytic" evidence="9">
    <location>
        <begin position="117"/>
        <end position="545"/>
    </location>
</feature>
<evidence type="ECO:0000256" key="6">
    <source>
        <dbReference type="ARBA" id="ARBA00023136"/>
    </source>
</evidence>
<evidence type="ECO:0000256" key="3">
    <source>
        <dbReference type="ARBA" id="ARBA00022741"/>
    </source>
</evidence>
<dbReference type="GO" id="GO:0007030">
    <property type="term" value="P:Golgi organization"/>
    <property type="evidence" value="ECO:0007669"/>
    <property type="project" value="TreeGrafter"/>
</dbReference>
<reference evidence="10" key="1">
    <citation type="submission" date="2020-05" db="EMBL/GenBank/DDBJ databases">
        <title>Mycena genomes resolve the evolution of fungal bioluminescence.</title>
        <authorList>
            <person name="Tsai I.J."/>
        </authorList>
    </citation>
    <scope>NUCLEOTIDE SEQUENCE</scope>
    <source>
        <strain evidence="10">110903Hualien_Pintung</strain>
    </source>
</reference>